<feature type="region of interest" description="Disordered" evidence="3">
    <location>
        <begin position="177"/>
        <end position="213"/>
    </location>
</feature>
<dbReference type="AlphaFoldDB" id="A0A2S7A284"/>
<comment type="caution">
    <text evidence="4">The sequence shown here is derived from an EMBL/GenBank/DDBJ whole genome shotgun (WGS) entry which is preliminary data.</text>
</comment>
<keyword evidence="1" id="KW-0143">Chaperone</keyword>
<dbReference type="EMBL" id="MDSL01000018">
    <property type="protein sequence ID" value="PPT99983.1"/>
    <property type="molecule type" value="Genomic_DNA"/>
</dbReference>
<evidence type="ECO:0000256" key="1">
    <source>
        <dbReference type="ARBA" id="ARBA00023186"/>
    </source>
</evidence>
<feature type="coiled-coil region" evidence="2">
    <location>
        <begin position="276"/>
        <end position="303"/>
    </location>
</feature>
<dbReference type="SUPFAM" id="SSF46565">
    <property type="entry name" value="Chaperone J-domain"/>
    <property type="match status" value="1"/>
</dbReference>
<evidence type="ECO:0000256" key="3">
    <source>
        <dbReference type="SAM" id="MobiDB-lite"/>
    </source>
</evidence>
<dbReference type="RefSeq" id="WP_104562292.1">
    <property type="nucleotide sequence ID" value="NZ_MDSK01000008.1"/>
</dbReference>
<evidence type="ECO:0000256" key="2">
    <source>
        <dbReference type="SAM" id="Coils"/>
    </source>
</evidence>
<sequence length="371" mass="42045">MPRNARPPTGAPASQALQQLRSQGAHAAGAQLSPARKRFDRLLRDLERHRADLQAWQLALSQWRTRYHAELQPLLDHRRAADIALVEALDRAHATVKLGKADRAFLSELLCDIAAPLIEAGHASLRPIYDRHSAAGYDQEVAESDALMKQILGQAYGLDADELDGIDSPEQLYERVSERLQQEHAQQQQRRTQRRKRAEHKAAGEHAEPPPLRELYRKLAGNLHPDRANSTDDHAARTILMQRLNAAYKAGDLLGLLELQAEIGLMDAQGVDAMSAARLQDYNRELDRQCRQLQQQVRQQSDDFCAEYGLELPSRPKPERLGRLMAQLKREVEDDLMDARLGLRELEHPQSFKRWLKLQRALAGAPDAPWF</sequence>
<keyword evidence="2" id="KW-0175">Coiled coil</keyword>
<proteinExistence type="predicted"/>
<evidence type="ECO:0000313" key="5">
    <source>
        <dbReference type="Proteomes" id="UP000238049"/>
    </source>
</evidence>
<dbReference type="Proteomes" id="UP000238049">
    <property type="component" value="Unassembled WGS sequence"/>
</dbReference>
<accession>A0A2S7A284</accession>
<gene>
    <name evidence="4" type="ORF">XarbCFBP7409_10355</name>
</gene>
<protein>
    <submittedName>
        <fullName evidence="4">Molecular chaperone DnaJ</fullName>
    </submittedName>
</protein>
<evidence type="ECO:0000313" key="4">
    <source>
        <dbReference type="EMBL" id="PPT99983.1"/>
    </source>
</evidence>
<organism evidence="4 5">
    <name type="scientific">Xanthomonas arboricola pv. guizotiae</name>
    <dbReference type="NCBI Taxonomy" id="487867"/>
    <lineage>
        <taxon>Bacteria</taxon>
        <taxon>Pseudomonadati</taxon>
        <taxon>Pseudomonadota</taxon>
        <taxon>Gammaproteobacteria</taxon>
        <taxon>Lysobacterales</taxon>
        <taxon>Lysobacteraceae</taxon>
        <taxon>Xanthomonas</taxon>
    </lineage>
</organism>
<name>A0A2S7A284_9XANT</name>
<dbReference type="InterPro" id="IPR036869">
    <property type="entry name" value="J_dom_sf"/>
</dbReference>
<reference evidence="4 5" key="1">
    <citation type="submission" date="2016-08" db="EMBL/GenBank/DDBJ databases">
        <title>Evolution of the type three secretion system and type three effector repertoires in Xanthomonas.</title>
        <authorList>
            <person name="Merda D."/>
            <person name="Briand M."/>
            <person name="Bosis E."/>
            <person name="Rousseau C."/>
            <person name="Portier P."/>
            <person name="Jacques M.-A."/>
            <person name="Fischer-Le Saux M."/>
        </authorList>
    </citation>
    <scope>NUCLEOTIDE SEQUENCE [LARGE SCALE GENOMIC DNA]</scope>
    <source>
        <strain evidence="4 5">CFBP 7409</strain>
    </source>
</reference>